<dbReference type="PANTHER" id="PTHR43240">
    <property type="entry name" value="1,4-DIHYDROXY-2-NAPHTHOYL-COA THIOESTERASE 1"/>
    <property type="match status" value="1"/>
</dbReference>
<comment type="catalytic activity">
    <reaction evidence="7">
        <text>a medium-chain fatty acyl-CoA + H2O = a medium-chain fatty acid + CoA + H(+)</text>
        <dbReference type="Rhea" id="RHEA:68184"/>
        <dbReference type="ChEBI" id="CHEBI:15377"/>
        <dbReference type="ChEBI" id="CHEBI:15378"/>
        <dbReference type="ChEBI" id="CHEBI:57287"/>
        <dbReference type="ChEBI" id="CHEBI:59558"/>
        <dbReference type="ChEBI" id="CHEBI:90546"/>
    </reaction>
</comment>
<dbReference type="RefSeq" id="WP_068133691.1">
    <property type="nucleotide sequence ID" value="NZ_AP014924.1"/>
</dbReference>
<evidence type="ECO:0000256" key="3">
    <source>
        <dbReference type="ARBA" id="ARBA00036002"/>
    </source>
</evidence>
<evidence type="ECO:0000256" key="4">
    <source>
        <dbReference type="ARBA" id="ARBA00038381"/>
    </source>
</evidence>
<dbReference type="SUPFAM" id="SSF54637">
    <property type="entry name" value="Thioesterase/thiol ester dehydrase-isomerase"/>
    <property type="match status" value="1"/>
</dbReference>
<name>A0A0K2SGY3_LIMPI</name>
<dbReference type="InterPro" id="IPR029069">
    <property type="entry name" value="HotDog_dom_sf"/>
</dbReference>
<evidence type="ECO:0000259" key="8">
    <source>
        <dbReference type="Pfam" id="PF03061"/>
    </source>
</evidence>
<gene>
    <name evidence="9" type="ORF">LIP_0430</name>
</gene>
<evidence type="ECO:0000256" key="2">
    <source>
        <dbReference type="ARBA" id="ARBA00035880"/>
    </source>
</evidence>
<dbReference type="Proteomes" id="UP000065807">
    <property type="component" value="Chromosome"/>
</dbReference>
<comment type="catalytic activity">
    <reaction evidence="2">
        <text>a fatty acyl-CoA + H2O = a fatty acid + CoA + H(+)</text>
        <dbReference type="Rhea" id="RHEA:16781"/>
        <dbReference type="ChEBI" id="CHEBI:15377"/>
        <dbReference type="ChEBI" id="CHEBI:15378"/>
        <dbReference type="ChEBI" id="CHEBI:28868"/>
        <dbReference type="ChEBI" id="CHEBI:57287"/>
        <dbReference type="ChEBI" id="CHEBI:77636"/>
        <dbReference type="EC" id="3.1.2.20"/>
    </reaction>
</comment>
<dbReference type="Gene3D" id="3.10.129.10">
    <property type="entry name" value="Hotdog Thioesterase"/>
    <property type="match status" value="1"/>
</dbReference>
<sequence length="152" mass="15732">MPTVEPLDLLHLGHRVLAAQPFSLLIGATLEAFSPGMAVLRIPIREELLQQNGFVHGGVLSYAADNVLTFAGGTVLGPGVLTSGYKINYLRPAVGESLIARGTVVHAGRRQAVCRCDVFAVDGQGNETLCATAQGTIVATGAGPEVREGGPS</sequence>
<dbReference type="EC" id="3.1.2.20" evidence="5"/>
<comment type="catalytic activity">
    <reaction evidence="3">
        <text>a long-chain fatty acyl-CoA + H2O = a long-chain fatty acid + CoA + H(+)</text>
        <dbReference type="Rhea" id="RHEA:67680"/>
        <dbReference type="ChEBI" id="CHEBI:15377"/>
        <dbReference type="ChEBI" id="CHEBI:15378"/>
        <dbReference type="ChEBI" id="CHEBI:57287"/>
        <dbReference type="ChEBI" id="CHEBI:57560"/>
        <dbReference type="ChEBI" id="CHEBI:83139"/>
    </reaction>
</comment>
<dbReference type="OrthoDB" id="337200at2"/>
<proteinExistence type="inferred from homology"/>
<dbReference type="PATRIC" id="fig|1555112.3.peg.449"/>
<dbReference type="InterPro" id="IPR003736">
    <property type="entry name" value="PAAI_dom"/>
</dbReference>
<evidence type="ECO:0000313" key="9">
    <source>
        <dbReference type="EMBL" id="BAS26287.1"/>
    </source>
</evidence>
<dbReference type="PANTHER" id="PTHR43240:SF20">
    <property type="entry name" value="MEDIUM_LONG-CHAIN ACYL-COA THIOESTERASE YIGI"/>
    <property type="match status" value="1"/>
</dbReference>
<dbReference type="CDD" id="cd03443">
    <property type="entry name" value="PaaI_thioesterase"/>
    <property type="match status" value="1"/>
</dbReference>
<keyword evidence="10" id="KW-1185">Reference proteome</keyword>
<evidence type="ECO:0000256" key="7">
    <source>
        <dbReference type="ARBA" id="ARBA00048062"/>
    </source>
</evidence>
<protein>
    <recommendedName>
        <fullName evidence="6">Medium/long-chain acyl-CoA thioesterase YigI</fullName>
        <ecNumber evidence="5">3.1.2.20</ecNumber>
    </recommendedName>
</protein>
<evidence type="ECO:0000256" key="1">
    <source>
        <dbReference type="ARBA" id="ARBA00022801"/>
    </source>
</evidence>
<reference evidence="10" key="1">
    <citation type="submission" date="2015-07" db="EMBL/GenBank/DDBJ databases">
        <title>Complete genome sequence and phylogenetic analysis of Limnochorda pilosa.</title>
        <authorList>
            <person name="Watanabe M."/>
            <person name="Kojima H."/>
            <person name="Fukui M."/>
        </authorList>
    </citation>
    <scope>NUCLEOTIDE SEQUENCE [LARGE SCALE GENOMIC DNA]</scope>
    <source>
        <strain evidence="10">HC45</strain>
    </source>
</reference>
<dbReference type="EMBL" id="AP014924">
    <property type="protein sequence ID" value="BAS26287.1"/>
    <property type="molecule type" value="Genomic_DNA"/>
</dbReference>
<dbReference type="NCBIfam" id="TIGR00369">
    <property type="entry name" value="unchar_dom_1"/>
    <property type="match status" value="1"/>
</dbReference>
<feature type="domain" description="Thioesterase" evidence="8">
    <location>
        <begin position="52"/>
        <end position="124"/>
    </location>
</feature>
<evidence type="ECO:0000313" key="10">
    <source>
        <dbReference type="Proteomes" id="UP000065807"/>
    </source>
</evidence>
<evidence type="ECO:0000256" key="5">
    <source>
        <dbReference type="ARBA" id="ARBA00038894"/>
    </source>
</evidence>
<organism evidence="9 10">
    <name type="scientific">Limnochorda pilosa</name>
    <dbReference type="NCBI Taxonomy" id="1555112"/>
    <lineage>
        <taxon>Bacteria</taxon>
        <taxon>Bacillati</taxon>
        <taxon>Bacillota</taxon>
        <taxon>Limnochordia</taxon>
        <taxon>Limnochordales</taxon>
        <taxon>Limnochordaceae</taxon>
        <taxon>Limnochorda</taxon>
    </lineage>
</organism>
<dbReference type="AlphaFoldDB" id="A0A0K2SGY3"/>
<keyword evidence="1" id="KW-0378">Hydrolase</keyword>
<dbReference type="InterPro" id="IPR006683">
    <property type="entry name" value="Thioestr_dom"/>
</dbReference>
<dbReference type="STRING" id="1555112.LIP_0430"/>
<dbReference type="Pfam" id="PF03061">
    <property type="entry name" value="4HBT"/>
    <property type="match status" value="1"/>
</dbReference>
<accession>A0A0K2SGY3</accession>
<dbReference type="GO" id="GO:0047617">
    <property type="term" value="F:fatty acyl-CoA hydrolase activity"/>
    <property type="evidence" value="ECO:0007669"/>
    <property type="project" value="UniProtKB-EC"/>
</dbReference>
<comment type="similarity">
    <text evidence="4">Belongs to the YigI thioesterase family.</text>
</comment>
<dbReference type="KEGG" id="lpil:LIP_0430"/>
<evidence type="ECO:0000256" key="6">
    <source>
        <dbReference type="ARBA" id="ARBA00040062"/>
    </source>
</evidence>
<reference evidence="10" key="2">
    <citation type="journal article" date="2016" name="Int. J. Syst. Evol. Microbiol.">
        <title>Complete genome sequence and cell structure of Limnochorda pilosa, a Gram-negative spore-former within the phylum Firmicutes.</title>
        <authorList>
            <person name="Watanabe M."/>
            <person name="Kojima H."/>
            <person name="Fukui M."/>
        </authorList>
    </citation>
    <scope>NUCLEOTIDE SEQUENCE [LARGE SCALE GENOMIC DNA]</scope>
    <source>
        <strain evidence="10">HC45</strain>
    </source>
</reference>